<reference evidence="2 4" key="1">
    <citation type="submission" date="2021-03" db="EMBL/GenBank/DDBJ databases">
        <title>Complete genome sequence of Streptomyces cyanogenus S136, producer of anticancer angucycline landomycin A.</title>
        <authorList>
            <person name="Hrab P."/>
            <person name="Ruckert C."/>
            <person name="Busche T."/>
            <person name="Ostash I."/>
            <person name="Kalinowski J."/>
            <person name="Fedorenko V."/>
            <person name="Yushchuk O."/>
            <person name="Ostash B."/>
        </authorList>
    </citation>
    <scope>NUCLEOTIDE SEQUENCE [LARGE SCALE GENOMIC DNA]</scope>
    <source>
        <strain evidence="2 4">S136</strain>
    </source>
</reference>
<organism evidence="2 4">
    <name type="scientific">Streptomyces cyanogenus</name>
    <dbReference type="NCBI Taxonomy" id="80860"/>
    <lineage>
        <taxon>Bacteria</taxon>
        <taxon>Bacillati</taxon>
        <taxon>Actinomycetota</taxon>
        <taxon>Actinomycetes</taxon>
        <taxon>Kitasatosporales</taxon>
        <taxon>Streptomycetaceae</taxon>
        <taxon>Streptomyces</taxon>
    </lineage>
</organism>
<keyword evidence="1" id="KW-0472">Membrane</keyword>
<name>A0ABX7TJJ6_STRCY</name>
<protein>
    <submittedName>
        <fullName evidence="2">Uncharacterized protein</fullName>
    </submittedName>
</protein>
<evidence type="ECO:0000313" key="2">
    <source>
        <dbReference type="EMBL" id="QTD95748.1"/>
    </source>
</evidence>
<dbReference type="Proteomes" id="UP000663908">
    <property type="component" value="Chromosome"/>
</dbReference>
<evidence type="ECO:0000313" key="3">
    <source>
        <dbReference type="EMBL" id="QTE03242.1"/>
    </source>
</evidence>
<proteinExistence type="predicted"/>
<feature type="transmembrane region" description="Helical" evidence="1">
    <location>
        <begin position="40"/>
        <end position="59"/>
    </location>
</feature>
<accession>A0ABX7TJJ6</accession>
<sequence length="68" mass="6767">MAGEGCLQLSLQGAGQVRALGVLEGAVLAGPRPLHQRVRAVAGVASALIAAGGGTALAIPRRRTRQAV</sequence>
<dbReference type="EMBL" id="CP071839">
    <property type="protein sequence ID" value="QTE03242.1"/>
    <property type="molecule type" value="Genomic_DNA"/>
</dbReference>
<evidence type="ECO:0000256" key="1">
    <source>
        <dbReference type="SAM" id="Phobius"/>
    </source>
</evidence>
<dbReference type="EMBL" id="CP071839">
    <property type="protein sequence ID" value="QTD95748.1"/>
    <property type="molecule type" value="Genomic_DNA"/>
</dbReference>
<keyword evidence="4" id="KW-1185">Reference proteome</keyword>
<evidence type="ECO:0000313" key="4">
    <source>
        <dbReference type="Proteomes" id="UP000663908"/>
    </source>
</evidence>
<keyword evidence="1" id="KW-1133">Transmembrane helix</keyword>
<keyword evidence="1" id="KW-0812">Transmembrane</keyword>
<gene>
    <name evidence="2" type="ORF">S1361_00245</name>
    <name evidence="3" type="ORF">S1361_38255</name>
</gene>